<keyword evidence="3" id="KW-1185">Reference proteome</keyword>
<feature type="region of interest" description="Disordered" evidence="1">
    <location>
        <begin position="70"/>
        <end position="127"/>
    </location>
</feature>
<feature type="compositionally biased region" description="Basic residues" evidence="1">
    <location>
        <begin position="29"/>
        <end position="41"/>
    </location>
</feature>
<reference evidence="2" key="3">
    <citation type="submission" date="2022-06" db="UniProtKB">
        <authorList>
            <consortium name="EnsemblPlants"/>
        </authorList>
    </citation>
    <scope>IDENTIFICATION</scope>
</reference>
<protein>
    <submittedName>
        <fullName evidence="2">Uncharacterized protein</fullName>
    </submittedName>
</protein>
<dbReference type="Proteomes" id="UP000015106">
    <property type="component" value="Chromosome 6"/>
</dbReference>
<feature type="region of interest" description="Disordered" evidence="1">
    <location>
        <begin position="23"/>
        <end position="55"/>
    </location>
</feature>
<reference evidence="3" key="1">
    <citation type="journal article" date="2013" name="Nature">
        <title>Draft genome of the wheat A-genome progenitor Triticum urartu.</title>
        <authorList>
            <person name="Ling H.Q."/>
            <person name="Zhao S."/>
            <person name="Liu D."/>
            <person name="Wang J."/>
            <person name="Sun H."/>
            <person name="Zhang C."/>
            <person name="Fan H."/>
            <person name="Li D."/>
            <person name="Dong L."/>
            <person name="Tao Y."/>
            <person name="Gao C."/>
            <person name="Wu H."/>
            <person name="Li Y."/>
            <person name="Cui Y."/>
            <person name="Guo X."/>
            <person name="Zheng S."/>
            <person name="Wang B."/>
            <person name="Yu K."/>
            <person name="Liang Q."/>
            <person name="Yang W."/>
            <person name="Lou X."/>
            <person name="Chen J."/>
            <person name="Feng M."/>
            <person name="Jian J."/>
            <person name="Zhang X."/>
            <person name="Luo G."/>
            <person name="Jiang Y."/>
            <person name="Liu J."/>
            <person name="Wang Z."/>
            <person name="Sha Y."/>
            <person name="Zhang B."/>
            <person name="Wu H."/>
            <person name="Tang D."/>
            <person name="Shen Q."/>
            <person name="Xue P."/>
            <person name="Zou S."/>
            <person name="Wang X."/>
            <person name="Liu X."/>
            <person name="Wang F."/>
            <person name="Yang Y."/>
            <person name="An X."/>
            <person name="Dong Z."/>
            <person name="Zhang K."/>
            <person name="Zhang X."/>
            <person name="Luo M.C."/>
            <person name="Dvorak J."/>
            <person name="Tong Y."/>
            <person name="Wang J."/>
            <person name="Yang H."/>
            <person name="Li Z."/>
            <person name="Wang D."/>
            <person name="Zhang A."/>
            <person name="Wang J."/>
        </authorList>
    </citation>
    <scope>NUCLEOTIDE SEQUENCE</scope>
    <source>
        <strain evidence="3">cv. G1812</strain>
    </source>
</reference>
<feature type="compositionally biased region" description="Polar residues" evidence="1">
    <location>
        <begin position="91"/>
        <end position="100"/>
    </location>
</feature>
<dbReference type="Gramene" id="TuG1812G0500001137.01.T01">
    <property type="protein sequence ID" value="TuG1812G0500001137.01.T01.cds330222"/>
    <property type="gene ID" value="TuG1812G0500001137.01"/>
</dbReference>
<reference evidence="2" key="2">
    <citation type="submission" date="2018-03" db="EMBL/GenBank/DDBJ databases">
        <title>The Triticum urartu genome reveals the dynamic nature of wheat genome evolution.</title>
        <authorList>
            <person name="Ling H."/>
            <person name="Ma B."/>
            <person name="Shi X."/>
            <person name="Liu H."/>
            <person name="Dong L."/>
            <person name="Sun H."/>
            <person name="Cao Y."/>
            <person name="Gao Q."/>
            <person name="Zheng S."/>
            <person name="Li Y."/>
            <person name="Yu Y."/>
            <person name="Du H."/>
            <person name="Qi M."/>
            <person name="Li Y."/>
            <person name="Yu H."/>
            <person name="Cui Y."/>
            <person name="Wang N."/>
            <person name="Chen C."/>
            <person name="Wu H."/>
            <person name="Zhao Y."/>
            <person name="Zhang J."/>
            <person name="Li Y."/>
            <person name="Zhou W."/>
            <person name="Zhang B."/>
            <person name="Hu W."/>
            <person name="Eijk M."/>
            <person name="Tang J."/>
            <person name="Witsenboer H."/>
            <person name="Zhao S."/>
            <person name="Li Z."/>
            <person name="Zhang A."/>
            <person name="Wang D."/>
            <person name="Liang C."/>
        </authorList>
    </citation>
    <scope>NUCLEOTIDE SEQUENCE [LARGE SCALE GENOMIC DNA]</scope>
    <source>
        <strain evidence="2">cv. G1812</strain>
    </source>
</reference>
<evidence type="ECO:0000256" key="1">
    <source>
        <dbReference type="SAM" id="MobiDB-lite"/>
    </source>
</evidence>
<proteinExistence type="predicted"/>
<feature type="compositionally biased region" description="Low complexity" evidence="1">
    <location>
        <begin position="104"/>
        <end position="127"/>
    </location>
</feature>
<accession>A0A8R7QCS1</accession>
<organism evidence="2 3">
    <name type="scientific">Triticum urartu</name>
    <name type="common">Red wild einkorn</name>
    <name type="synonym">Crithodium urartu</name>
    <dbReference type="NCBI Taxonomy" id="4572"/>
    <lineage>
        <taxon>Eukaryota</taxon>
        <taxon>Viridiplantae</taxon>
        <taxon>Streptophyta</taxon>
        <taxon>Embryophyta</taxon>
        <taxon>Tracheophyta</taxon>
        <taxon>Spermatophyta</taxon>
        <taxon>Magnoliopsida</taxon>
        <taxon>Liliopsida</taxon>
        <taxon>Poales</taxon>
        <taxon>Poaceae</taxon>
        <taxon>BOP clade</taxon>
        <taxon>Pooideae</taxon>
        <taxon>Triticodae</taxon>
        <taxon>Triticeae</taxon>
        <taxon>Triticinae</taxon>
        <taxon>Triticum</taxon>
    </lineage>
</organism>
<dbReference type="AlphaFoldDB" id="A0A8R7QCS1"/>
<name>A0A8R7QCS1_TRIUA</name>
<sequence>FPNHHIRSTPSSSLLVTRAATPLLAPHPHPCRGAHPSHHRAQLPSRFSSSQNHIPLFRLHGDGRIEASLAQVGGSSRAPDAGGRVPPLRQSHCTSPSSSPAPLPQCTSLPTSSPTSLRVSPPRRTTS</sequence>
<evidence type="ECO:0000313" key="2">
    <source>
        <dbReference type="EnsemblPlants" id="TuG1812G0500001137.01.T01.cds330222"/>
    </source>
</evidence>
<dbReference type="EnsemblPlants" id="TuG1812G0500001137.01.T01">
    <property type="protein sequence ID" value="TuG1812G0500001137.01.T01.cds330222"/>
    <property type="gene ID" value="TuG1812G0500001137.01"/>
</dbReference>
<evidence type="ECO:0000313" key="3">
    <source>
        <dbReference type="Proteomes" id="UP000015106"/>
    </source>
</evidence>